<dbReference type="CDD" id="cd00590">
    <property type="entry name" value="RRM_SF"/>
    <property type="match status" value="1"/>
</dbReference>
<evidence type="ECO:0000256" key="1">
    <source>
        <dbReference type="ARBA" id="ARBA00022884"/>
    </source>
</evidence>
<dbReference type="PANTHER" id="PTHR48028:SF2">
    <property type="entry name" value="GLYCINE-RICH RNA-BINDING PROTEIN RZ1A"/>
    <property type="match status" value="1"/>
</dbReference>
<dbReference type="Proteomes" id="UP001642260">
    <property type="component" value="Unassembled WGS sequence"/>
</dbReference>
<name>A0ABC8IRN8_ERUVS</name>
<dbReference type="SUPFAM" id="SSF54928">
    <property type="entry name" value="RNA-binding domain, RBD"/>
    <property type="match status" value="1"/>
</dbReference>
<keyword evidence="1 2" id="KW-0694">RNA-binding</keyword>
<sequence>MASADVENCCVVTGLGPETDESSLKTAFSKYGEVIDAKITSDSDNGFPKGIVTFKDEKSMKDAIEGMSGQQLDDYTITVKDAGGDDDEGSYYIAVDGSRRKGRGSWVDGADYRVG</sequence>
<dbReference type="InterPro" id="IPR000504">
    <property type="entry name" value="RRM_dom"/>
</dbReference>
<reference evidence="4 5" key="1">
    <citation type="submission" date="2022-03" db="EMBL/GenBank/DDBJ databases">
        <authorList>
            <person name="Macdonald S."/>
            <person name="Ahmed S."/>
            <person name="Newling K."/>
        </authorList>
    </citation>
    <scope>NUCLEOTIDE SEQUENCE [LARGE SCALE GENOMIC DNA]</scope>
</reference>
<dbReference type="InterPro" id="IPR035979">
    <property type="entry name" value="RBD_domain_sf"/>
</dbReference>
<proteinExistence type="predicted"/>
<evidence type="ECO:0000259" key="3">
    <source>
        <dbReference type="PROSITE" id="PS50102"/>
    </source>
</evidence>
<keyword evidence="5" id="KW-1185">Reference proteome</keyword>
<dbReference type="AlphaFoldDB" id="A0ABC8IRN8"/>
<gene>
    <name evidence="4" type="ORF">ERUC_LOCUS1951</name>
</gene>
<dbReference type="Pfam" id="PF00076">
    <property type="entry name" value="RRM_1"/>
    <property type="match status" value="1"/>
</dbReference>
<dbReference type="PROSITE" id="PS50102">
    <property type="entry name" value="RRM"/>
    <property type="match status" value="1"/>
</dbReference>
<evidence type="ECO:0000313" key="4">
    <source>
        <dbReference type="EMBL" id="CAH8296007.1"/>
    </source>
</evidence>
<protein>
    <recommendedName>
        <fullName evidence="3">RRM domain-containing protein</fullName>
    </recommendedName>
</protein>
<comment type="caution">
    <text evidence="4">The sequence shown here is derived from an EMBL/GenBank/DDBJ whole genome shotgun (WGS) entry which is preliminary data.</text>
</comment>
<evidence type="ECO:0000256" key="2">
    <source>
        <dbReference type="PROSITE-ProRule" id="PRU00176"/>
    </source>
</evidence>
<evidence type="ECO:0000313" key="5">
    <source>
        <dbReference type="Proteomes" id="UP001642260"/>
    </source>
</evidence>
<accession>A0ABC8IRN8</accession>
<dbReference type="Gene3D" id="3.30.70.330">
    <property type="match status" value="1"/>
</dbReference>
<dbReference type="InterPro" id="IPR051106">
    <property type="entry name" value="RNA-bind/splicing_reg"/>
</dbReference>
<dbReference type="GO" id="GO:0003723">
    <property type="term" value="F:RNA binding"/>
    <property type="evidence" value="ECO:0007669"/>
    <property type="project" value="UniProtKB-UniRule"/>
</dbReference>
<dbReference type="InterPro" id="IPR012677">
    <property type="entry name" value="Nucleotide-bd_a/b_plait_sf"/>
</dbReference>
<dbReference type="EMBL" id="CAKOAT010050155">
    <property type="protein sequence ID" value="CAH8296007.1"/>
    <property type="molecule type" value="Genomic_DNA"/>
</dbReference>
<dbReference type="SMART" id="SM00360">
    <property type="entry name" value="RRM"/>
    <property type="match status" value="1"/>
</dbReference>
<feature type="domain" description="RRM" evidence="3">
    <location>
        <begin position="8"/>
        <end position="84"/>
    </location>
</feature>
<dbReference type="PANTHER" id="PTHR48028">
    <property type="entry name" value="GLYCINE-RICH RNA-BINDING PROTEIN RZ1A"/>
    <property type="match status" value="1"/>
</dbReference>
<organism evidence="4 5">
    <name type="scientific">Eruca vesicaria subsp. sativa</name>
    <name type="common">Garden rocket</name>
    <name type="synonym">Eruca sativa</name>
    <dbReference type="NCBI Taxonomy" id="29727"/>
    <lineage>
        <taxon>Eukaryota</taxon>
        <taxon>Viridiplantae</taxon>
        <taxon>Streptophyta</taxon>
        <taxon>Embryophyta</taxon>
        <taxon>Tracheophyta</taxon>
        <taxon>Spermatophyta</taxon>
        <taxon>Magnoliopsida</taxon>
        <taxon>eudicotyledons</taxon>
        <taxon>Gunneridae</taxon>
        <taxon>Pentapetalae</taxon>
        <taxon>rosids</taxon>
        <taxon>malvids</taxon>
        <taxon>Brassicales</taxon>
        <taxon>Brassicaceae</taxon>
        <taxon>Brassiceae</taxon>
        <taxon>Eruca</taxon>
    </lineage>
</organism>